<organism evidence="1 2">
    <name type="scientific">Nanobdella aerobiophila</name>
    <dbReference type="NCBI Taxonomy" id="2586965"/>
    <lineage>
        <taxon>Archaea</taxon>
        <taxon>Nanobdellota</taxon>
        <taxon>Nanobdellia</taxon>
        <taxon>Nanobdellales</taxon>
        <taxon>Nanobdellaceae</taxon>
        <taxon>Nanobdella</taxon>
    </lineage>
</organism>
<sequence>MELSAVYRLAYYYNKKAIGILRTSDDLLRKKLVWDPTKNIKKDLGRELIYQIVKKLII</sequence>
<evidence type="ECO:0000313" key="1">
    <source>
        <dbReference type="EMBL" id="BBL45374.1"/>
    </source>
</evidence>
<reference evidence="2" key="1">
    <citation type="journal article" date="2022" name="Int. J. Syst. Evol. Microbiol.">
        <title>Nanobdella aerobiophila gen. nov., sp. nov., a thermoacidophilic, obligate ectosymbiotic archaeon, and proposal of Nanobdellaceae fam. nov., Nanobdellales ord. nov. and Nanobdellia class. nov.</title>
        <authorList>
            <person name="Kato S."/>
            <person name="Ogasawara A."/>
            <person name="Itoh T."/>
            <person name="Sakai H.D."/>
            <person name="Shimizu M."/>
            <person name="Yuki M."/>
            <person name="Kaneko M."/>
            <person name="Takashina T."/>
            <person name="Ohkuma M."/>
        </authorList>
    </citation>
    <scope>NUCLEOTIDE SEQUENCE [LARGE SCALE GENOMIC DNA]</scope>
    <source>
        <strain evidence="2">MJ1</strain>
    </source>
</reference>
<evidence type="ECO:0000313" key="2">
    <source>
        <dbReference type="Proteomes" id="UP001055553"/>
    </source>
</evidence>
<accession>A0A915SFF6</accession>
<protein>
    <submittedName>
        <fullName evidence="1">Uncharacterized protein</fullName>
    </submittedName>
</protein>
<dbReference type="AlphaFoldDB" id="A0A915SFF6"/>
<keyword evidence="2" id="KW-1185">Reference proteome</keyword>
<dbReference type="GO" id="GO:0003824">
    <property type="term" value="F:catalytic activity"/>
    <property type="evidence" value="ECO:0007669"/>
    <property type="project" value="InterPro"/>
</dbReference>
<dbReference type="GO" id="GO:0009116">
    <property type="term" value="P:nucleoside metabolic process"/>
    <property type="evidence" value="ECO:0007669"/>
    <property type="project" value="InterPro"/>
</dbReference>
<dbReference type="KEGG" id="naer:MJ1_0203"/>
<dbReference type="SUPFAM" id="SSF53167">
    <property type="entry name" value="Purine and uridine phosphorylases"/>
    <property type="match status" value="1"/>
</dbReference>
<proteinExistence type="predicted"/>
<dbReference type="Proteomes" id="UP001055553">
    <property type="component" value="Chromosome"/>
</dbReference>
<name>A0A915SFF6_9ARCH</name>
<gene>
    <name evidence="1" type="ORF">MJ1_0203</name>
</gene>
<dbReference type="InterPro" id="IPR035994">
    <property type="entry name" value="Nucleoside_phosphorylase_sf"/>
</dbReference>
<dbReference type="EMBL" id="AP019769">
    <property type="protein sequence ID" value="BBL45374.1"/>
    <property type="molecule type" value="Genomic_DNA"/>
</dbReference>